<dbReference type="InterPro" id="IPR004045">
    <property type="entry name" value="Glutathione_S-Trfase_N"/>
</dbReference>
<dbReference type="PIRSF" id="PIRSF015753">
    <property type="entry name" value="GST"/>
    <property type="match status" value="1"/>
</dbReference>
<evidence type="ECO:0000313" key="7">
    <source>
        <dbReference type="Proteomes" id="UP000029738"/>
    </source>
</evidence>
<dbReference type="STRING" id="1479485.DA73_0215760"/>
<gene>
    <name evidence="6" type="ORF">DA73_0215760</name>
    <name evidence="5" type="ORF">DA73_0400011460</name>
</gene>
<dbReference type="SUPFAM" id="SSF47616">
    <property type="entry name" value="GST C-terminal domain-like"/>
    <property type="match status" value="1"/>
</dbReference>
<organism evidence="6">
    <name type="scientific">Tolypothrix bouteillei VB521301</name>
    <dbReference type="NCBI Taxonomy" id="1479485"/>
    <lineage>
        <taxon>Bacteria</taxon>
        <taxon>Bacillati</taxon>
        <taxon>Cyanobacteriota</taxon>
        <taxon>Cyanophyceae</taxon>
        <taxon>Nostocales</taxon>
        <taxon>Tolypothrichaceae</taxon>
        <taxon>Tolypothrix</taxon>
    </lineage>
</organism>
<dbReference type="AlphaFoldDB" id="A0A0C1NBS5"/>
<feature type="active site" description="Nucleophile" evidence="1">
    <location>
        <position position="53"/>
    </location>
</feature>
<reference evidence="6" key="1">
    <citation type="journal article" date="2015" name="Genome Announc.">
        <title>Draft Genome Sequence of Tolypothrix boutellei Strain VB521301.</title>
        <authorList>
            <person name="Chandrababunaidu M.M."/>
            <person name="Singh D."/>
            <person name="Sen D."/>
            <person name="Bhan S."/>
            <person name="Das S."/>
            <person name="Gupta A."/>
            <person name="Adhikary S.P."/>
            <person name="Tripathy S."/>
        </authorList>
    </citation>
    <scope>NUCLEOTIDE SEQUENCE</scope>
    <source>
        <strain evidence="6">VB521301</strain>
    </source>
</reference>
<evidence type="ECO:0000313" key="6">
    <source>
        <dbReference type="EMBL" id="KIE10101.1"/>
    </source>
</evidence>
<dbReference type="CDD" id="cd03190">
    <property type="entry name" value="GST_C_Omega_like"/>
    <property type="match status" value="1"/>
</dbReference>
<evidence type="ECO:0000256" key="1">
    <source>
        <dbReference type="PIRSR" id="PIRSR015753-1"/>
    </source>
</evidence>
<dbReference type="InterPro" id="IPR010987">
    <property type="entry name" value="Glutathione-S-Trfase_C-like"/>
</dbReference>
<evidence type="ECO:0000256" key="2">
    <source>
        <dbReference type="PIRSR" id="PIRSR015753-2"/>
    </source>
</evidence>
<accession>A0A0C1NBS5</accession>
<dbReference type="Gene3D" id="3.40.30.10">
    <property type="entry name" value="Glutaredoxin"/>
    <property type="match status" value="1"/>
</dbReference>
<dbReference type="InterPro" id="IPR040079">
    <property type="entry name" value="Glutathione_S-Trfase"/>
</dbReference>
<dbReference type="InterPro" id="IPR036249">
    <property type="entry name" value="Thioredoxin-like_sf"/>
</dbReference>
<dbReference type="EMBL" id="JHEG02000048">
    <property type="protein sequence ID" value="KIE10101.1"/>
    <property type="molecule type" value="Genomic_DNA"/>
</dbReference>
<dbReference type="PROSITE" id="PS50405">
    <property type="entry name" value="GST_CTER"/>
    <property type="match status" value="1"/>
</dbReference>
<feature type="binding site" evidence="2">
    <location>
        <position position="87"/>
    </location>
    <ligand>
        <name>glutathione</name>
        <dbReference type="ChEBI" id="CHEBI:57925"/>
    </ligand>
</feature>
<evidence type="ECO:0000256" key="3">
    <source>
        <dbReference type="PIRSR" id="PIRSR015753-3"/>
    </source>
</evidence>
<dbReference type="SFLD" id="SFLDG01206">
    <property type="entry name" value="Xi.1"/>
    <property type="match status" value="1"/>
</dbReference>
<dbReference type="SUPFAM" id="SSF52833">
    <property type="entry name" value="Thioredoxin-like"/>
    <property type="match status" value="1"/>
</dbReference>
<evidence type="ECO:0000313" key="5">
    <source>
        <dbReference type="EMBL" id="KAF3886020.1"/>
    </source>
</evidence>
<dbReference type="Proteomes" id="UP000029738">
    <property type="component" value="Unassembled WGS sequence"/>
</dbReference>
<proteinExistence type="predicted"/>
<dbReference type="Gene3D" id="1.20.1050.10">
    <property type="match status" value="1"/>
</dbReference>
<evidence type="ECO:0000259" key="4">
    <source>
        <dbReference type="PROSITE" id="PS50405"/>
    </source>
</evidence>
<keyword evidence="7" id="KW-1185">Reference proteome</keyword>
<dbReference type="OrthoDB" id="9769158at2"/>
<dbReference type="PANTHER" id="PTHR32419:SF6">
    <property type="entry name" value="GLUTATHIONE S-TRANSFERASE OMEGA-LIKE 1-RELATED"/>
    <property type="match status" value="1"/>
</dbReference>
<feature type="site" description="Lowers pKa of active site Cys" evidence="3">
    <location>
        <position position="243"/>
    </location>
</feature>
<dbReference type="SFLD" id="SFLDS00019">
    <property type="entry name" value="Glutathione_Transferase_(cytos"/>
    <property type="match status" value="1"/>
</dbReference>
<feature type="binding site" evidence="2">
    <location>
        <begin position="120"/>
        <end position="123"/>
    </location>
    <ligand>
        <name>glutathione</name>
        <dbReference type="ChEBI" id="CHEBI:57925"/>
    </ligand>
</feature>
<feature type="site" description="Lowers pKa of active site Cys" evidence="3">
    <location>
        <position position="286"/>
    </location>
</feature>
<dbReference type="InterPro" id="IPR047047">
    <property type="entry name" value="GST_Omega-like_C"/>
</dbReference>
<reference evidence="5" key="2">
    <citation type="submission" date="2019-11" db="EMBL/GenBank/DDBJ databases">
        <title>Improved Assembly of Tolypothrix boutellei genome.</title>
        <authorList>
            <person name="Sarangi A.N."/>
            <person name="Mukherjee M."/>
            <person name="Ghosh S."/>
            <person name="Singh D."/>
            <person name="Das A."/>
            <person name="Kant S."/>
            <person name="Prusty A."/>
            <person name="Tripathy S."/>
        </authorList>
    </citation>
    <scope>NUCLEOTIDE SEQUENCE</scope>
    <source>
        <strain evidence="5">VB521301</strain>
    </source>
</reference>
<dbReference type="InterPro" id="IPR036282">
    <property type="entry name" value="Glutathione-S-Trfase_C_sf"/>
</dbReference>
<feature type="domain" description="GST C-terminal" evidence="4">
    <location>
        <begin position="162"/>
        <end position="289"/>
    </location>
</feature>
<dbReference type="GO" id="GO:0004364">
    <property type="term" value="F:glutathione transferase activity"/>
    <property type="evidence" value="ECO:0007669"/>
    <property type="project" value="InterPro"/>
</dbReference>
<protein>
    <submittedName>
        <fullName evidence="5">Glutathione-dependent reductase</fullName>
    </submittedName>
    <submittedName>
        <fullName evidence="6">Glutathionyl-hydroquinone reductase YqjG</fullName>
    </submittedName>
</protein>
<comment type="caution">
    <text evidence="6">The sequence shown here is derived from an EMBL/GenBank/DDBJ whole genome shotgun (WGS) entry which is preliminary data.</text>
</comment>
<dbReference type="PANTHER" id="PTHR32419">
    <property type="entry name" value="GLUTATHIONYL-HYDROQUINONE REDUCTASE"/>
    <property type="match status" value="1"/>
</dbReference>
<sequence>MKLLVNGVWHSDFQPLEGERIQTGSFREFISADGSSGFKAERDRYHLYVSFACPFAHRTILARQLKQLNSVISMSVLSPDWGDPSGWTFGDWSHTTADTVNGCDYLYQVYVKAKSNFTGRVTVPVLWDKQTGTIVNNESADILRMLVTEFDAFGNASLNLYPQELRAEIDDINAFVSDRINIGVYKVGFASSQLDYNTAIAQLFDALDILETRLSGQQYLVGHSLTEADIRLFVTLVRFDVAYYGALNCNLRRLTDYPNLWNYTRHIYHLPNVSDTVKFDHIKRHYYDTYEGLINRRIIPIGPILNWDIPTLQVCH</sequence>
<dbReference type="SFLD" id="SFLDG01148">
    <property type="entry name" value="Xi_(cytGST)"/>
    <property type="match status" value="1"/>
</dbReference>
<dbReference type="RefSeq" id="WP_038075243.1">
    <property type="nucleotide sequence ID" value="NZ_JHEG04000001.1"/>
</dbReference>
<dbReference type="GO" id="GO:0005737">
    <property type="term" value="C:cytoplasm"/>
    <property type="evidence" value="ECO:0007669"/>
    <property type="project" value="TreeGrafter"/>
</dbReference>
<dbReference type="InterPro" id="IPR016639">
    <property type="entry name" value="GST_Omega/GSH"/>
</dbReference>
<dbReference type="Pfam" id="PF13409">
    <property type="entry name" value="GST_N_2"/>
    <property type="match status" value="1"/>
</dbReference>
<feature type="binding site" evidence="2">
    <location>
        <begin position="138"/>
        <end position="139"/>
    </location>
    <ligand>
        <name>glutathione</name>
        <dbReference type="ChEBI" id="CHEBI:57925"/>
    </ligand>
</feature>
<dbReference type="EMBL" id="JHEG04000001">
    <property type="protein sequence ID" value="KAF3886020.1"/>
    <property type="molecule type" value="Genomic_DNA"/>
</dbReference>
<dbReference type="Pfam" id="PF13410">
    <property type="entry name" value="GST_C_2"/>
    <property type="match status" value="1"/>
</dbReference>
<name>A0A0C1NBS5_9CYAN</name>
<feature type="active site" description="Proton donor/acceptor" evidence="1">
    <location>
        <position position="185"/>
    </location>
</feature>